<dbReference type="AlphaFoldDB" id="A0A3S5D453"/>
<keyword evidence="6 17" id="KW-0808">Transferase</keyword>
<dbReference type="PANTHER" id="PTHR11076:SF33">
    <property type="entry name" value="DNA POLYMERASE KAPPA"/>
    <property type="match status" value="1"/>
</dbReference>
<dbReference type="Gene3D" id="3.30.1490.100">
    <property type="entry name" value="DNA polymerase, Y-family, little finger domain"/>
    <property type="match status" value="1"/>
</dbReference>
<dbReference type="RefSeq" id="WP_241232808.1">
    <property type="nucleotide sequence ID" value="NZ_UZWE01000036.1"/>
</dbReference>
<evidence type="ECO:0000256" key="12">
    <source>
        <dbReference type="ARBA" id="ARBA00022932"/>
    </source>
</evidence>
<dbReference type="EMBL" id="UZWE01000036">
    <property type="protein sequence ID" value="VDS09449.1"/>
    <property type="molecule type" value="Genomic_DNA"/>
</dbReference>
<dbReference type="InterPro" id="IPR017961">
    <property type="entry name" value="DNA_pol_Y-fam_little_finger"/>
</dbReference>
<evidence type="ECO:0000256" key="2">
    <source>
        <dbReference type="ARBA" id="ARBA00010945"/>
    </source>
</evidence>
<comment type="subunit">
    <text evidence="3 17">Monomer.</text>
</comment>
<dbReference type="GO" id="GO:0006281">
    <property type="term" value="P:DNA repair"/>
    <property type="evidence" value="ECO:0007669"/>
    <property type="project" value="UniProtKB-UniRule"/>
</dbReference>
<dbReference type="InterPro" id="IPR022880">
    <property type="entry name" value="DNApol_IV"/>
</dbReference>
<gene>
    <name evidence="17 19" type="primary">dinB</name>
    <name evidence="19" type="ORF">PARHAE_02652</name>
</gene>
<dbReference type="Pfam" id="PF11799">
    <property type="entry name" value="IMS_C"/>
    <property type="match status" value="1"/>
</dbReference>
<comment type="catalytic activity">
    <reaction evidence="16 17">
        <text>DNA(n) + a 2'-deoxyribonucleoside 5'-triphosphate = DNA(n+1) + diphosphate</text>
        <dbReference type="Rhea" id="RHEA:22508"/>
        <dbReference type="Rhea" id="RHEA-COMP:17339"/>
        <dbReference type="Rhea" id="RHEA-COMP:17340"/>
        <dbReference type="ChEBI" id="CHEBI:33019"/>
        <dbReference type="ChEBI" id="CHEBI:61560"/>
        <dbReference type="ChEBI" id="CHEBI:173112"/>
        <dbReference type="EC" id="2.7.7.7"/>
    </reaction>
</comment>
<evidence type="ECO:0000256" key="11">
    <source>
        <dbReference type="ARBA" id="ARBA00022842"/>
    </source>
</evidence>
<feature type="binding site" evidence="17">
    <location>
        <position position="23"/>
    </location>
    <ligand>
        <name>Mg(2+)</name>
        <dbReference type="ChEBI" id="CHEBI:18420"/>
    </ligand>
</feature>
<evidence type="ECO:0000256" key="4">
    <source>
        <dbReference type="ARBA" id="ARBA00022457"/>
    </source>
</evidence>
<evidence type="ECO:0000259" key="18">
    <source>
        <dbReference type="PROSITE" id="PS50173"/>
    </source>
</evidence>
<dbReference type="Proteomes" id="UP000270743">
    <property type="component" value="Unassembled WGS sequence"/>
</dbReference>
<evidence type="ECO:0000256" key="17">
    <source>
        <dbReference type="HAMAP-Rule" id="MF_01113"/>
    </source>
</evidence>
<comment type="cofactor">
    <cofactor evidence="17">
        <name>Mg(2+)</name>
        <dbReference type="ChEBI" id="CHEBI:18420"/>
    </cofactor>
    <text evidence="17">Binds 2 magnesium ions per subunit.</text>
</comment>
<protein>
    <recommendedName>
        <fullName evidence="17">DNA polymerase IV</fullName>
        <shortName evidence="17">Pol IV</shortName>
        <ecNumber evidence="17">2.7.7.7</ecNumber>
    </recommendedName>
</protein>
<dbReference type="Pfam" id="PF11798">
    <property type="entry name" value="IMS_HHH"/>
    <property type="match status" value="1"/>
</dbReference>
<keyword evidence="5 17" id="KW-0963">Cytoplasm</keyword>
<dbReference type="InterPro" id="IPR043502">
    <property type="entry name" value="DNA/RNA_pol_sf"/>
</dbReference>
<dbReference type="PROSITE" id="PS50173">
    <property type="entry name" value="UMUC"/>
    <property type="match status" value="1"/>
</dbReference>
<name>A0A3S5D453_9RHOB</name>
<dbReference type="CDD" id="cd03586">
    <property type="entry name" value="PolY_Pol_IV_kappa"/>
    <property type="match status" value="1"/>
</dbReference>
<evidence type="ECO:0000313" key="19">
    <source>
        <dbReference type="EMBL" id="VDS09449.1"/>
    </source>
</evidence>
<dbReference type="FunFam" id="3.40.1170.60:FF:000001">
    <property type="entry name" value="DNA polymerase IV"/>
    <property type="match status" value="1"/>
</dbReference>
<dbReference type="Gene3D" id="1.10.150.20">
    <property type="entry name" value="5' to 3' exonuclease, C-terminal subdomain"/>
    <property type="match status" value="1"/>
</dbReference>
<keyword evidence="4 17" id="KW-0515">Mutator protein</keyword>
<dbReference type="HAMAP" id="MF_01113">
    <property type="entry name" value="DNApol_IV"/>
    <property type="match status" value="1"/>
</dbReference>
<evidence type="ECO:0000256" key="16">
    <source>
        <dbReference type="ARBA" id="ARBA00049244"/>
    </source>
</evidence>
<comment type="similarity">
    <text evidence="2 17">Belongs to the DNA polymerase type-Y family.</text>
</comment>
<dbReference type="InterPro" id="IPR001126">
    <property type="entry name" value="UmuC"/>
</dbReference>
<dbReference type="InterPro" id="IPR024728">
    <property type="entry name" value="PolY_HhH_motif"/>
</dbReference>
<dbReference type="GO" id="GO:0003684">
    <property type="term" value="F:damaged DNA binding"/>
    <property type="evidence" value="ECO:0007669"/>
    <property type="project" value="InterPro"/>
</dbReference>
<feature type="active site" evidence="17">
    <location>
        <position position="118"/>
    </location>
</feature>
<evidence type="ECO:0000256" key="8">
    <source>
        <dbReference type="ARBA" id="ARBA00022705"/>
    </source>
</evidence>
<dbReference type="SUPFAM" id="SSF100879">
    <property type="entry name" value="Lesion bypass DNA polymerase (Y-family), little finger domain"/>
    <property type="match status" value="1"/>
</dbReference>
<dbReference type="PANTHER" id="PTHR11076">
    <property type="entry name" value="DNA REPAIR POLYMERASE UMUC / TRANSFERASE FAMILY MEMBER"/>
    <property type="match status" value="1"/>
</dbReference>
<keyword evidence="10 17" id="KW-0227">DNA damage</keyword>
<keyword evidence="12 17" id="KW-0239">DNA-directed DNA polymerase</keyword>
<keyword evidence="7 17" id="KW-0548">Nucleotidyltransferase</keyword>
<evidence type="ECO:0000256" key="3">
    <source>
        <dbReference type="ARBA" id="ARBA00011245"/>
    </source>
</evidence>
<dbReference type="Pfam" id="PF00817">
    <property type="entry name" value="IMS"/>
    <property type="match status" value="1"/>
</dbReference>
<feature type="domain" description="UmuC" evidence="18">
    <location>
        <begin position="19"/>
        <end position="199"/>
    </location>
</feature>
<dbReference type="EC" id="2.7.7.7" evidence="17"/>
<keyword evidence="13 17" id="KW-0238">DNA-binding</keyword>
<dbReference type="InterPro" id="IPR050116">
    <property type="entry name" value="DNA_polymerase-Y"/>
</dbReference>
<dbReference type="Gene3D" id="3.30.70.270">
    <property type="match status" value="1"/>
</dbReference>
<sequence>MPQPDNHAAPMADAGIRKIIHVDMDAFYASVEQRDNPDLRGKPVAVGGSTARGVVAAASYEARVFGVRSAMPSVTAKRRCPDLIFVKPRFEVYRAVSQQIRQVFAEHTDLIEPLSLDEAYLDVTENKQAIPVATTIALMIRDRIRQVTGLNASAGISYNKFLAKLASDLNKPNGQAVITPARGPAFVAELPVKKFHGIGPATAAKMERLGIVTGADLRARSAEFLRQHFGKAGDWYWRISRAIDHRPVEPHRIRKSVGSEDTFSADIFDFDPARQEVAALADKVWKACDSRHLTGRTVTLKVKYADFQQITRSRTLTGPVHGAGDLEAVAVGLLQPLFPTAKGIRLLGVTLSSLEEDEGQAPQLSLPGFD</sequence>
<feature type="site" description="Substrate discrimination" evidence="17">
    <location>
        <position position="28"/>
    </location>
</feature>
<dbReference type="GO" id="GO:0006261">
    <property type="term" value="P:DNA-templated DNA replication"/>
    <property type="evidence" value="ECO:0007669"/>
    <property type="project" value="UniProtKB-UniRule"/>
</dbReference>
<evidence type="ECO:0000256" key="9">
    <source>
        <dbReference type="ARBA" id="ARBA00022723"/>
    </source>
</evidence>
<organism evidence="19 20">
    <name type="scientific">Paracoccus haematequi</name>
    <dbReference type="NCBI Taxonomy" id="2491866"/>
    <lineage>
        <taxon>Bacteria</taxon>
        <taxon>Pseudomonadati</taxon>
        <taxon>Pseudomonadota</taxon>
        <taxon>Alphaproteobacteria</taxon>
        <taxon>Rhodobacterales</taxon>
        <taxon>Paracoccaceae</taxon>
        <taxon>Paracoccus</taxon>
    </lineage>
</organism>
<evidence type="ECO:0000256" key="6">
    <source>
        <dbReference type="ARBA" id="ARBA00022679"/>
    </source>
</evidence>
<evidence type="ECO:0000256" key="14">
    <source>
        <dbReference type="ARBA" id="ARBA00023204"/>
    </source>
</evidence>
<evidence type="ECO:0000256" key="5">
    <source>
        <dbReference type="ARBA" id="ARBA00022490"/>
    </source>
</evidence>
<dbReference type="NCBIfam" id="NF002677">
    <property type="entry name" value="PRK02406.1"/>
    <property type="match status" value="1"/>
</dbReference>
<evidence type="ECO:0000256" key="13">
    <source>
        <dbReference type="ARBA" id="ARBA00023125"/>
    </source>
</evidence>
<dbReference type="InterPro" id="IPR036775">
    <property type="entry name" value="DNA_pol_Y-fam_lit_finger_sf"/>
</dbReference>
<dbReference type="GO" id="GO:0042276">
    <property type="term" value="P:error-prone translesion synthesis"/>
    <property type="evidence" value="ECO:0007669"/>
    <property type="project" value="TreeGrafter"/>
</dbReference>
<evidence type="ECO:0000256" key="15">
    <source>
        <dbReference type="ARBA" id="ARBA00025589"/>
    </source>
</evidence>
<proteinExistence type="inferred from homology"/>
<keyword evidence="20" id="KW-1185">Reference proteome</keyword>
<dbReference type="Gene3D" id="3.40.1170.60">
    <property type="match status" value="1"/>
</dbReference>
<evidence type="ECO:0000256" key="1">
    <source>
        <dbReference type="ARBA" id="ARBA00004496"/>
    </source>
</evidence>
<dbReference type="GO" id="GO:0009432">
    <property type="term" value="P:SOS response"/>
    <property type="evidence" value="ECO:0007669"/>
    <property type="project" value="TreeGrafter"/>
</dbReference>
<keyword evidence="11 17" id="KW-0460">Magnesium</keyword>
<dbReference type="InterPro" id="IPR043128">
    <property type="entry name" value="Rev_trsase/Diguanyl_cyclase"/>
</dbReference>
<comment type="function">
    <text evidence="15 17">Poorly processive, error-prone DNA polymerase involved in untargeted mutagenesis. Copies undamaged DNA at stalled replication forks, which arise in vivo from mismatched or misaligned primer ends. These misaligned primers can be extended by PolIV. Exhibits no 3'-5' exonuclease (proofreading) activity. May be involved in translesional synthesis, in conjunction with the beta clamp from PolIII.</text>
</comment>
<keyword evidence="14 17" id="KW-0234">DNA repair</keyword>
<keyword evidence="8 17" id="KW-0235">DNA replication</keyword>
<evidence type="ECO:0000256" key="7">
    <source>
        <dbReference type="ARBA" id="ARBA00022695"/>
    </source>
</evidence>
<comment type="subcellular location">
    <subcellularLocation>
        <location evidence="1 17">Cytoplasm</location>
    </subcellularLocation>
</comment>
<reference evidence="19 20" key="1">
    <citation type="submission" date="2018-12" db="EMBL/GenBank/DDBJ databases">
        <authorList>
            <person name="Criscuolo A."/>
        </authorList>
    </citation>
    <scope>NUCLEOTIDE SEQUENCE [LARGE SCALE GENOMIC DNA]</scope>
    <source>
        <strain evidence="19">ACIP1116241</strain>
    </source>
</reference>
<dbReference type="SUPFAM" id="SSF56672">
    <property type="entry name" value="DNA/RNA polymerases"/>
    <property type="match status" value="1"/>
</dbReference>
<dbReference type="GO" id="GO:0005829">
    <property type="term" value="C:cytosol"/>
    <property type="evidence" value="ECO:0007669"/>
    <property type="project" value="TreeGrafter"/>
</dbReference>
<dbReference type="GO" id="GO:0003887">
    <property type="term" value="F:DNA-directed DNA polymerase activity"/>
    <property type="evidence" value="ECO:0007669"/>
    <property type="project" value="UniProtKB-UniRule"/>
</dbReference>
<feature type="binding site" evidence="17">
    <location>
        <position position="117"/>
    </location>
    <ligand>
        <name>Mg(2+)</name>
        <dbReference type="ChEBI" id="CHEBI:18420"/>
    </ligand>
</feature>
<dbReference type="FunFam" id="3.30.1490.100:FF:000004">
    <property type="entry name" value="DNA polymerase IV"/>
    <property type="match status" value="1"/>
</dbReference>
<dbReference type="GO" id="GO:0000287">
    <property type="term" value="F:magnesium ion binding"/>
    <property type="evidence" value="ECO:0007669"/>
    <property type="project" value="UniProtKB-UniRule"/>
</dbReference>
<dbReference type="FunFam" id="1.10.150.20:FF:000019">
    <property type="entry name" value="DNA polymerase IV"/>
    <property type="match status" value="1"/>
</dbReference>
<keyword evidence="9 17" id="KW-0479">Metal-binding</keyword>
<accession>A0A3S5D453</accession>
<evidence type="ECO:0000313" key="20">
    <source>
        <dbReference type="Proteomes" id="UP000270743"/>
    </source>
</evidence>
<evidence type="ECO:0000256" key="10">
    <source>
        <dbReference type="ARBA" id="ARBA00022763"/>
    </source>
</evidence>